<gene>
    <name evidence="2" type="primary">Cnig_chr_II.g7833</name>
    <name evidence="2" type="ORF">B9Z55_007833</name>
</gene>
<protein>
    <submittedName>
        <fullName evidence="2">Uncharacterized protein</fullName>
    </submittedName>
</protein>
<dbReference type="Proteomes" id="UP000230233">
    <property type="component" value="Chromosome II"/>
</dbReference>
<evidence type="ECO:0000313" key="3">
    <source>
        <dbReference type="Proteomes" id="UP000230233"/>
    </source>
</evidence>
<name>A0A2G5VBF1_9PELO</name>
<proteinExistence type="predicted"/>
<reference evidence="3" key="1">
    <citation type="submission" date="2017-10" db="EMBL/GenBank/DDBJ databases">
        <title>Rapid genome shrinkage in a self-fertile nematode reveals novel sperm competition proteins.</title>
        <authorList>
            <person name="Yin D."/>
            <person name="Schwarz E.M."/>
            <person name="Thomas C.G."/>
            <person name="Felde R.L."/>
            <person name="Korf I.F."/>
            <person name="Cutter A.D."/>
            <person name="Schartner C.M."/>
            <person name="Ralston E.J."/>
            <person name="Meyer B.J."/>
            <person name="Haag E.S."/>
        </authorList>
    </citation>
    <scope>NUCLEOTIDE SEQUENCE [LARGE SCALE GENOMIC DNA]</scope>
    <source>
        <strain evidence="3">JU1422</strain>
    </source>
</reference>
<keyword evidence="3" id="KW-1185">Reference proteome</keyword>
<feature type="compositionally biased region" description="Acidic residues" evidence="1">
    <location>
        <begin position="48"/>
        <end position="66"/>
    </location>
</feature>
<feature type="region of interest" description="Disordered" evidence="1">
    <location>
        <begin position="1"/>
        <end position="75"/>
    </location>
</feature>
<comment type="caution">
    <text evidence="2">The sequence shown here is derived from an EMBL/GenBank/DDBJ whole genome shotgun (WGS) entry which is preliminary data.</text>
</comment>
<dbReference type="AlphaFoldDB" id="A0A2G5VBF1"/>
<accession>A0A2G5VBF1</accession>
<evidence type="ECO:0000256" key="1">
    <source>
        <dbReference type="SAM" id="MobiDB-lite"/>
    </source>
</evidence>
<evidence type="ECO:0000313" key="2">
    <source>
        <dbReference type="EMBL" id="PIC49125.1"/>
    </source>
</evidence>
<sequence length="89" mass="9809">MGRSCSEENFPQNGQEVLRKEPSVAGENNGSQWPSEIEEMTAGLVVEEAMEQEGSSDDDAEDSDGSDDARLDAMDPIEEFEEFLNSFLC</sequence>
<dbReference type="EMBL" id="PDUG01000002">
    <property type="protein sequence ID" value="PIC49125.1"/>
    <property type="molecule type" value="Genomic_DNA"/>
</dbReference>
<organism evidence="2 3">
    <name type="scientific">Caenorhabditis nigoni</name>
    <dbReference type="NCBI Taxonomy" id="1611254"/>
    <lineage>
        <taxon>Eukaryota</taxon>
        <taxon>Metazoa</taxon>
        <taxon>Ecdysozoa</taxon>
        <taxon>Nematoda</taxon>
        <taxon>Chromadorea</taxon>
        <taxon>Rhabditida</taxon>
        <taxon>Rhabditina</taxon>
        <taxon>Rhabditomorpha</taxon>
        <taxon>Rhabditoidea</taxon>
        <taxon>Rhabditidae</taxon>
        <taxon>Peloderinae</taxon>
        <taxon>Caenorhabditis</taxon>
    </lineage>
</organism>